<name>A0AAV9N398_9EURO</name>
<feature type="chain" id="PRO_5043945222" description="DUF7143 domain-containing protein" evidence="1">
    <location>
        <begin position="24"/>
        <end position="196"/>
    </location>
</feature>
<protein>
    <recommendedName>
        <fullName evidence="2">DUF7143 domain-containing protein</fullName>
    </recommendedName>
</protein>
<dbReference type="PANTHER" id="PTHR37592:SF1">
    <property type="match status" value="1"/>
</dbReference>
<dbReference type="InterPro" id="IPR055567">
    <property type="entry name" value="DUF7143"/>
</dbReference>
<sequence length="196" mass="20141">MHFNGINILSFALLAATFGPGSAAPTTPVAKRQAACFLVGSEILPAETADVAAVIQGGITCGTAKTIGNVPDVSSGGVSFSSINFATSSSTPLKFALDTFATANPLASTNLATFQTDLNLYLATEAGIRSEGGNLAIKVPKFFLAFQVARIKTAQGIAITDPGQTVEHLLEKVTKNAAGESKALLDQVVALSTQLR</sequence>
<dbReference type="Pfam" id="PF23631">
    <property type="entry name" value="DUF7143"/>
    <property type="match status" value="1"/>
</dbReference>
<accession>A0AAV9N398</accession>
<dbReference type="Proteomes" id="UP001358417">
    <property type="component" value="Unassembled WGS sequence"/>
</dbReference>
<evidence type="ECO:0000259" key="2">
    <source>
        <dbReference type="Pfam" id="PF23631"/>
    </source>
</evidence>
<dbReference type="PANTHER" id="PTHR37592">
    <property type="match status" value="1"/>
</dbReference>
<dbReference type="AlphaFoldDB" id="A0AAV9N398"/>
<evidence type="ECO:0000256" key="1">
    <source>
        <dbReference type="SAM" id="SignalP"/>
    </source>
</evidence>
<dbReference type="GeneID" id="89975233"/>
<evidence type="ECO:0000313" key="4">
    <source>
        <dbReference type="Proteomes" id="UP001358417"/>
    </source>
</evidence>
<keyword evidence="1" id="KW-0732">Signal</keyword>
<evidence type="ECO:0000313" key="3">
    <source>
        <dbReference type="EMBL" id="KAK5047122.1"/>
    </source>
</evidence>
<proteinExistence type="predicted"/>
<feature type="signal peptide" evidence="1">
    <location>
        <begin position="1"/>
        <end position="23"/>
    </location>
</feature>
<reference evidence="3 4" key="1">
    <citation type="submission" date="2023-08" db="EMBL/GenBank/DDBJ databases">
        <title>Black Yeasts Isolated from many extreme environments.</title>
        <authorList>
            <person name="Coleine C."/>
            <person name="Stajich J.E."/>
            <person name="Selbmann L."/>
        </authorList>
    </citation>
    <scope>NUCLEOTIDE SEQUENCE [LARGE SCALE GENOMIC DNA]</scope>
    <source>
        <strain evidence="3 4">CCFEE 5792</strain>
    </source>
</reference>
<gene>
    <name evidence="3" type="ORF">LTR84_007065</name>
</gene>
<feature type="domain" description="DUF7143" evidence="2">
    <location>
        <begin position="38"/>
        <end position="195"/>
    </location>
</feature>
<dbReference type="EMBL" id="JAVRRD010000027">
    <property type="protein sequence ID" value="KAK5047122.1"/>
    <property type="molecule type" value="Genomic_DNA"/>
</dbReference>
<comment type="caution">
    <text evidence="3">The sequence shown here is derived from an EMBL/GenBank/DDBJ whole genome shotgun (WGS) entry which is preliminary data.</text>
</comment>
<dbReference type="RefSeq" id="XP_064702689.1">
    <property type="nucleotide sequence ID" value="XM_064850620.1"/>
</dbReference>
<keyword evidence="4" id="KW-1185">Reference proteome</keyword>
<organism evidence="3 4">
    <name type="scientific">Exophiala bonariae</name>
    <dbReference type="NCBI Taxonomy" id="1690606"/>
    <lineage>
        <taxon>Eukaryota</taxon>
        <taxon>Fungi</taxon>
        <taxon>Dikarya</taxon>
        <taxon>Ascomycota</taxon>
        <taxon>Pezizomycotina</taxon>
        <taxon>Eurotiomycetes</taxon>
        <taxon>Chaetothyriomycetidae</taxon>
        <taxon>Chaetothyriales</taxon>
        <taxon>Herpotrichiellaceae</taxon>
        <taxon>Exophiala</taxon>
    </lineage>
</organism>